<dbReference type="PANTHER" id="PTHR12159:SF9">
    <property type="entry name" value="G_T MISMATCH-SPECIFIC THYMINE DNA GLYCOSYLASE"/>
    <property type="match status" value="1"/>
</dbReference>
<dbReference type="InterPro" id="IPR005122">
    <property type="entry name" value="Uracil-DNA_glycosylase-like"/>
</dbReference>
<dbReference type="EMBL" id="JAVKPH010000009">
    <property type="protein sequence ID" value="MDR5652893.1"/>
    <property type="molecule type" value="Genomic_DNA"/>
</dbReference>
<evidence type="ECO:0000259" key="4">
    <source>
        <dbReference type="SMART" id="SM00986"/>
    </source>
</evidence>
<evidence type="ECO:0000313" key="5">
    <source>
        <dbReference type="EMBL" id="MDR5652893.1"/>
    </source>
</evidence>
<organism evidence="5 6">
    <name type="scientific">Ruixingdingia sedimenti</name>
    <dbReference type="NCBI Taxonomy" id="3073604"/>
    <lineage>
        <taxon>Bacteria</taxon>
        <taxon>Pseudomonadati</taxon>
        <taxon>Pseudomonadota</taxon>
        <taxon>Alphaproteobacteria</taxon>
        <taxon>Rhodobacterales</taxon>
        <taxon>Paracoccaceae</taxon>
        <taxon>Ruixingdingia</taxon>
    </lineage>
</organism>
<keyword evidence="1" id="KW-0227">DNA damage</keyword>
<dbReference type="SUPFAM" id="SSF52141">
    <property type="entry name" value="Uracil-DNA glycosylase-like"/>
    <property type="match status" value="1"/>
</dbReference>
<keyword evidence="3" id="KW-0234">DNA repair</keyword>
<dbReference type="Gene3D" id="3.40.470.10">
    <property type="entry name" value="Uracil-DNA glycosylase-like domain"/>
    <property type="match status" value="1"/>
</dbReference>
<dbReference type="RefSeq" id="WP_310457141.1">
    <property type="nucleotide sequence ID" value="NZ_JAVKPH010000009.1"/>
</dbReference>
<accession>A0ABU1F7P7</accession>
<keyword evidence="5" id="KW-0326">Glycosidase</keyword>
<keyword evidence="6" id="KW-1185">Reference proteome</keyword>
<comment type="caution">
    <text evidence="5">The sequence shown here is derived from an EMBL/GenBank/DDBJ whole genome shotgun (WGS) entry which is preliminary data.</text>
</comment>
<evidence type="ECO:0000256" key="1">
    <source>
        <dbReference type="ARBA" id="ARBA00022763"/>
    </source>
</evidence>
<name>A0ABU1F7P7_9RHOB</name>
<dbReference type="PANTHER" id="PTHR12159">
    <property type="entry name" value="G/T AND G/U MISMATCH-SPECIFIC DNA GLYCOSYLASE"/>
    <property type="match status" value="1"/>
</dbReference>
<proteinExistence type="predicted"/>
<dbReference type="GO" id="GO:0016798">
    <property type="term" value="F:hydrolase activity, acting on glycosyl bonds"/>
    <property type="evidence" value="ECO:0007669"/>
    <property type="project" value="UniProtKB-KW"/>
</dbReference>
<dbReference type="InterPro" id="IPR015637">
    <property type="entry name" value="MUG/TDG"/>
</dbReference>
<dbReference type="InterPro" id="IPR036895">
    <property type="entry name" value="Uracil-DNA_glycosylase-like_sf"/>
</dbReference>
<evidence type="ECO:0000256" key="2">
    <source>
        <dbReference type="ARBA" id="ARBA00022801"/>
    </source>
</evidence>
<evidence type="ECO:0000256" key="3">
    <source>
        <dbReference type="ARBA" id="ARBA00023204"/>
    </source>
</evidence>
<feature type="domain" description="Uracil-DNA glycosylase-like" evidence="4">
    <location>
        <begin position="5"/>
        <end position="162"/>
    </location>
</feature>
<sequence length="165" mass="17324">MTVLPDRLAPGLAVVFCGTAPGRVSAARGHYYAGPGNLFWPMLAEAGLTPRRLRPEEDAQVTAYGIGLTDLAKDASGGDHEIPRAAYDVPRLLAAVGAVRPRALAFTSLTAGRLVLGRRAGAGMQARFGPLPGTVVWVLPSPSGRARGRFDAGPWRALGDWVRAA</sequence>
<dbReference type="SMART" id="SM00986">
    <property type="entry name" value="UDG"/>
    <property type="match status" value="1"/>
</dbReference>
<reference evidence="5 6" key="1">
    <citation type="submission" date="2023-09" db="EMBL/GenBank/DDBJ databases">
        <title>Xinfangfangia sedmenti sp. nov., isolated the sedment.</title>
        <authorList>
            <person name="Xu L."/>
        </authorList>
    </citation>
    <scope>NUCLEOTIDE SEQUENCE [LARGE SCALE GENOMIC DNA]</scope>
    <source>
        <strain evidence="5 6">LG-4</strain>
    </source>
</reference>
<protein>
    <submittedName>
        <fullName evidence="5">Mismatch-specific DNA-glycosylase</fullName>
        <ecNumber evidence="5">3.2.2.-</ecNumber>
    </submittedName>
</protein>
<dbReference type="Proteomes" id="UP001247754">
    <property type="component" value="Unassembled WGS sequence"/>
</dbReference>
<dbReference type="CDD" id="cd10028">
    <property type="entry name" value="UDG-F2_TDG_MUG"/>
    <property type="match status" value="1"/>
</dbReference>
<dbReference type="SMART" id="SM00987">
    <property type="entry name" value="UreE_C"/>
    <property type="match status" value="1"/>
</dbReference>
<evidence type="ECO:0000313" key="6">
    <source>
        <dbReference type="Proteomes" id="UP001247754"/>
    </source>
</evidence>
<gene>
    <name evidence="5" type="ORF">RGD00_09770</name>
</gene>
<dbReference type="EC" id="3.2.2.-" evidence="5"/>
<dbReference type="Pfam" id="PF03167">
    <property type="entry name" value="UDG"/>
    <property type="match status" value="1"/>
</dbReference>
<keyword evidence="2 5" id="KW-0378">Hydrolase</keyword>